<dbReference type="Proteomes" id="UP000515153">
    <property type="component" value="Unplaced"/>
</dbReference>
<dbReference type="GeneID" id="41956263"/>
<protein>
    <submittedName>
        <fullName evidence="2">Uncharacterized protein</fullName>
    </submittedName>
</protein>
<reference evidence="2" key="1">
    <citation type="journal article" date="2019" name="Mol. Biol. Evol.">
        <title>Blast fungal genomes show frequent chromosomal changes, gene gains and losses, and effector gene turnover.</title>
        <authorList>
            <person name="Gomez Luciano L.B."/>
            <person name="Jason Tsai I."/>
            <person name="Chuma I."/>
            <person name="Tosa Y."/>
            <person name="Chen Y.H."/>
            <person name="Li J.Y."/>
            <person name="Li M.Y."/>
            <person name="Jade Lu M.Y."/>
            <person name="Nakayashiki H."/>
            <person name="Li W.H."/>
        </authorList>
    </citation>
    <scope>NUCLEOTIDE SEQUENCE</scope>
    <source>
        <strain evidence="2">NI907</strain>
    </source>
</reference>
<reference evidence="2" key="3">
    <citation type="submission" date="2025-08" db="UniProtKB">
        <authorList>
            <consortium name="RefSeq"/>
        </authorList>
    </citation>
    <scope>IDENTIFICATION</scope>
    <source>
        <strain evidence="2">NI907</strain>
    </source>
</reference>
<sequence>MAHQHRRTYTRTILFSETFDFPTPPTWAQDEALLPPNGEVQQYHQRASQMPVGAPWPSMPPTPSMPTRPMSRMPRMSHVPVTLHDKPLPEYPHSHDLIIDCSGEATTPATAPVAASMPSPGEVSRWSICSDDTVVGESMSRPLSPSSSIQKLRSMASYTALRSVKSSMKLRVKLNTTLKQLARRTKSMG</sequence>
<evidence type="ECO:0000313" key="1">
    <source>
        <dbReference type="Proteomes" id="UP000515153"/>
    </source>
</evidence>
<accession>A0A6P8BIG3</accession>
<gene>
    <name evidence="2" type="ORF">PgNI_01276</name>
</gene>
<reference evidence="2" key="2">
    <citation type="submission" date="2019-10" db="EMBL/GenBank/DDBJ databases">
        <authorList>
            <consortium name="NCBI Genome Project"/>
        </authorList>
    </citation>
    <scope>NUCLEOTIDE SEQUENCE</scope>
    <source>
        <strain evidence="2">NI907</strain>
    </source>
</reference>
<dbReference type="RefSeq" id="XP_030986922.1">
    <property type="nucleotide sequence ID" value="XM_031121349.1"/>
</dbReference>
<organism evidence="1 2">
    <name type="scientific">Pyricularia grisea</name>
    <name type="common">Crabgrass-specific blast fungus</name>
    <name type="synonym">Magnaporthe grisea</name>
    <dbReference type="NCBI Taxonomy" id="148305"/>
    <lineage>
        <taxon>Eukaryota</taxon>
        <taxon>Fungi</taxon>
        <taxon>Dikarya</taxon>
        <taxon>Ascomycota</taxon>
        <taxon>Pezizomycotina</taxon>
        <taxon>Sordariomycetes</taxon>
        <taxon>Sordariomycetidae</taxon>
        <taxon>Magnaporthales</taxon>
        <taxon>Pyriculariaceae</taxon>
        <taxon>Pyricularia</taxon>
    </lineage>
</organism>
<dbReference type="AlphaFoldDB" id="A0A6P8BIG3"/>
<dbReference type="KEGG" id="pgri:PgNI_01276"/>
<name>A0A6P8BIG3_PYRGI</name>
<evidence type="ECO:0000313" key="2">
    <source>
        <dbReference type="RefSeq" id="XP_030986922.1"/>
    </source>
</evidence>
<keyword evidence="1" id="KW-1185">Reference proteome</keyword>
<proteinExistence type="predicted"/>